<organism evidence="4 5">
    <name type="scientific">Magallana gigas</name>
    <name type="common">Pacific oyster</name>
    <name type="synonym">Crassostrea gigas</name>
    <dbReference type="NCBI Taxonomy" id="29159"/>
    <lineage>
        <taxon>Eukaryota</taxon>
        <taxon>Metazoa</taxon>
        <taxon>Spiralia</taxon>
        <taxon>Lophotrochozoa</taxon>
        <taxon>Mollusca</taxon>
        <taxon>Bivalvia</taxon>
        <taxon>Autobranchia</taxon>
        <taxon>Pteriomorphia</taxon>
        <taxon>Ostreida</taxon>
        <taxon>Ostreoidea</taxon>
        <taxon>Ostreidae</taxon>
        <taxon>Magallana</taxon>
    </lineage>
</organism>
<protein>
    <submittedName>
        <fullName evidence="4">Uncharacterized protein</fullName>
    </submittedName>
</protein>
<dbReference type="InterPro" id="IPR032675">
    <property type="entry name" value="LRR_dom_sf"/>
</dbReference>
<dbReference type="AlphaFoldDB" id="A0A8W8LTS7"/>
<dbReference type="InterPro" id="IPR050541">
    <property type="entry name" value="LRR_TM_domain-containing"/>
</dbReference>
<dbReference type="SUPFAM" id="SSF52058">
    <property type="entry name" value="L domain-like"/>
    <property type="match status" value="2"/>
</dbReference>
<dbReference type="GO" id="GO:0005886">
    <property type="term" value="C:plasma membrane"/>
    <property type="evidence" value="ECO:0007669"/>
    <property type="project" value="TreeGrafter"/>
</dbReference>
<sequence length="453" mass="50711">MKAHPVPIYAYVLLPLLISCFACPFPPPCQCSFRYPNALCVGLNLTSIPKIFPTPYGGWGVNFLDNRLRHIPANAFQGIKLQTLVLSENVIETVEDQAFSGSENSITDLEIVGNKLTSLPTAFGKLQNLQALSLSKNPLRDFDQEIMKNISKLLTYIDFGSRELRQWPTGLKYLTKLSMLVITNTSFDSLPGDAFSSFKASLQYLEINNTPLKTLHYSSMNKLYHLQELKLNGNTNLTAEAINDSTKPDGLPGLVQVTFQNNGLTTLPDVFQNASQLYSITVLDEPIVSLDDNLFTSNFSSEFQSLTMNNTKLSHVPKCVSKVNSITRLQITNSNISFIGKDDFYGMMNLLTLDLSANPIWNVSDDAFRKNNALKYLHFGNTRLQDIPRSIQNLKSPKYLSLSGCPIVCSCDNLGWIKNWKTRPENFQIDGKCNNVKTDLMDYIKNEIPKCTG</sequence>
<dbReference type="PANTHER" id="PTHR24369">
    <property type="entry name" value="ANTIGEN BSP, PUTATIVE-RELATED"/>
    <property type="match status" value="1"/>
</dbReference>
<proteinExistence type="predicted"/>
<dbReference type="Gene3D" id="3.80.10.10">
    <property type="entry name" value="Ribonuclease Inhibitor"/>
    <property type="match status" value="3"/>
</dbReference>
<name>A0A8W8LTS7_MAGGI</name>
<dbReference type="RefSeq" id="XP_011439460.2">
    <property type="nucleotide sequence ID" value="XM_011441158.4"/>
</dbReference>
<dbReference type="OMA" id="RETEFYN"/>
<dbReference type="Pfam" id="PF13855">
    <property type="entry name" value="LRR_8"/>
    <property type="match status" value="3"/>
</dbReference>
<dbReference type="SMART" id="SM00369">
    <property type="entry name" value="LRR_TYP"/>
    <property type="match status" value="6"/>
</dbReference>
<dbReference type="GeneID" id="105336725"/>
<evidence type="ECO:0000313" key="4">
    <source>
        <dbReference type="EnsemblMetazoa" id="G29681.1:cds"/>
    </source>
</evidence>
<dbReference type="PANTHER" id="PTHR24369:SF211">
    <property type="entry name" value="LEUCINE-RICH REPEAT-CONTAINING PROTEIN 15-LIKE"/>
    <property type="match status" value="1"/>
</dbReference>
<dbReference type="EnsemblMetazoa" id="G29681.1">
    <property type="protein sequence ID" value="G29681.1:cds"/>
    <property type="gene ID" value="G29681"/>
</dbReference>
<evidence type="ECO:0000313" key="5">
    <source>
        <dbReference type="Proteomes" id="UP000005408"/>
    </source>
</evidence>
<dbReference type="InterPro" id="IPR003591">
    <property type="entry name" value="Leu-rich_rpt_typical-subtyp"/>
</dbReference>
<dbReference type="PROSITE" id="PS51257">
    <property type="entry name" value="PROKAR_LIPOPROTEIN"/>
    <property type="match status" value="1"/>
</dbReference>
<evidence type="ECO:0000256" key="1">
    <source>
        <dbReference type="ARBA" id="ARBA00022614"/>
    </source>
</evidence>
<dbReference type="KEGG" id="crg:105336725"/>
<dbReference type="OrthoDB" id="6137799at2759"/>
<evidence type="ECO:0000256" key="2">
    <source>
        <dbReference type="ARBA" id="ARBA00022737"/>
    </source>
</evidence>
<reference evidence="4" key="1">
    <citation type="submission" date="2022-08" db="UniProtKB">
        <authorList>
            <consortium name="EnsemblMetazoa"/>
        </authorList>
    </citation>
    <scope>IDENTIFICATION</scope>
    <source>
        <strain evidence="4">05x7-T-G4-1.051#20</strain>
    </source>
</reference>
<keyword evidence="2" id="KW-0677">Repeat</keyword>
<keyword evidence="3" id="KW-0732">Signal</keyword>
<dbReference type="InterPro" id="IPR001611">
    <property type="entry name" value="Leu-rich_rpt"/>
</dbReference>
<evidence type="ECO:0000256" key="3">
    <source>
        <dbReference type="SAM" id="SignalP"/>
    </source>
</evidence>
<dbReference type="PROSITE" id="PS51450">
    <property type="entry name" value="LRR"/>
    <property type="match status" value="1"/>
</dbReference>
<accession>A0A8W8LTS7</accession>
<keyword evidence="5" id="KW-1185">Reference proteome</keyword>
<keyword evidence="1" id="KW-0433">Leucine-rich repeat</keyword>
<dbReference type="Proteomes" id="UP000005408">
    <property type="component" value="Unassembled WGS sequence"/>
</dbReference>
<feature type="signal peptide" evidence="3">
    <location>
        <begin position="1"/>
        <end position="22"/>
    </location>
</feature>
<feature type="chain" id="PRO_5036449353" evidence="3">
    <location>
        <begin position="23"/>
        <end position="453"/>
    </location>
</feature>